<dbReference type="InterPro" id="IPR036390">
    <property type="entry name" value="WH_DNA-bd_sf"/>
</dbReference>
<dbReference type="SMART" id="SM00347">
    <property type="entry name" value="HTH_MARR"/>
    <property type="match status" value="1"/>
</dbReference>
<sequence length="149" mass="15961">MSDDRSQTAAQLGQALAPLRRGITRAVRSRAGLPDLPDNQVEVLRAVVAEPGLSTGSLAVRLQLARPTVSNLLNAMRRAGLVELRRRDDDARAVEVFAATEAVDLLARFDTVSTEVLVEALDRLSPADRRALGRALPALQALGAVFASR</sequence>
<dbReference type="InterPro" id="IPR000835">
    <property type="entry name" value="HTH_MarR-typ"/>
</dbReference>
<dbReference type="Gene3D" id="1.10.10.10">
    <property type="entry name" value="Winged helix-like DNA-binding domain superfamily/Winged helix DNA-binding domain"/>
    <property type="match status" value="1"/>
</dbReference>
<dbReference type="PANTHER" id="PTHR33164">
    <property type="entry name" value="TRANSCRIPTIONAL REGULATOR, MARR FAMILY"/>
    <property type="match status" value="1"/>
</dbReference>
<protein>
    <submittedName>
        <fullName evidence="2">MarR family transcriptional regulator</fullName>
    </submittedName>
</protein>
<dbReference type="Proteomes" id="UP000321234">
    <property type="component" value="Unassembled WGS sequence"/>
</dbReference>
<dbReference type="OrthoDB" id="5117734at2"/>
<dbReference type="InterPro" id="IPR036388">
    <property type="entry name" value="WH-like_DNA-bd_sf"/>
</dbReference>
<evidence type="ECO:0000313" key="3">
    <source>
        <dbReference type="Proteomes" id="UP000321234"/>
    </source>
</evidence>
<accession>A0A5C8ZIW2</accession>
<dbReference type="GO" id="GO:0006950">
    <property type="term" value="P:response to stress"/>
    <property type="evidence" value="ECO:0007669"/>
    <property type="project" value="TreeGrafter"/>
</dbReference>
<comment type="caution">
    <text evidence="2">The sequence shown here is derived from an EMBL/GenBank/DDBJ whole genome shotgun (WGS) entry which is preliminary data.</text>
</comment>
<evidence type="ECO:0000313" key="2">
    <source>
        <dbReference type="EMBL" id="TXR57053.1"/>
    </source>
</evidence>
<dbReference type="PANTHER" id="PTHR33164:SF43">
    <property type="entry name" value="HTH-TYPE TRANSCRIPTIONAL REPRESSOR YETL"/>
    <property type="match status" value="1"/>
</dbReference>
<dbReference type="EMBL" id="VKAC01000003">
    <property type="protein sequence ID" value="TXR57053.1"/>
    <property type="molecule type" value="Genomic_DNA"/>
</dbReference>
<evidence type="ECO:0000259" key="1">
    <source>
        <dbReference type="PROSITE" id="PS50995"/>
    </source>
</evidence>
<organism evidence="2 3">
    <name type="scientific">Quadrisphaera setariae</name>
    <dbReference type="NCBI Taxonomy" id="2593304"/>
    <lineage>
        <taxon>Bacteria</taxon>
        <taxon>Bacillati</taxon>
        <taxon>Actinomycetota</taxon>
        <taxon>Actinomycetes</taxon>
        <taxon>Kineosporiales</taxon>
        <taxon>Kineosporiaceae</taxon>
        <taxon>Quadrisphaera</taxon>
    </lineage>
</organism>
<dbReference type="Pfam" id="PF12802">
    <property type="entry name" value="MarR_2"/>
    <property type="match status" value="1"/>
</dbReference>
<gene>
    <name evidence="2" type="ORF">FMM08_06110</name>
</gene>
<keyword evidence="3" id="KW-1185">Reference proteome</keyword>
<name>A0A5C8ZIW2_9ACTN</name>
<dbReference type="RefSeq" id="WP_147925474.1">
    <property type="nucleotide sequence ID" value="NZ_VKAC01000003.1"/>
</dbReference>
<dbReference type="InterPro" id="IPR039422">
    <property type="entry name" value="MarR/SlyA-like"/>
</dbReference>
<reference evidence="2 3" key="1">
    <citation type="submission" date="2019-07" db="EMBL/GenBank/DDBJ databases">
        <title>Quadrisphaera sp. strain DD2A genome sequencing and assembly.</title>
        <authorList>
            <person name="Kim I."/>
        </authorList>
    </citation>
    <scope>NUCLEOTIDE SEQUENCE [LARGE SCALE GENOMIC DNA]</scope>
    <source>
        <strain evidence="2 3">DD2A</strain>
    </source>
</reference>
<feature type="domain" description="HTH marR-type" evidence="1">
    <location>
        <begin position="9"/>
        <end position="141"/>
    </location>
</feature>
<dbReference type="GO" id="GO:0003700">
    <property type="term" value="F:DNA-binding transcription factor activity"/>
    <property type="evidence" value="ECO:0007669"/>
    <property type="project" value="InterPro"/>
</dbReference>
<dbReference type="AlphaFoldDB" id="A0A5C8ZIW2"/>
<dbReference type="PROSITE" id="PS50995">
    <property type="entry name" value="HTH_MARR_2"/>
    <property type="match status" value="1"/>
</dbReference>
<dbReference type="SUPFAM" id="SSF46785">
    <property type="entry name" value="Winged helix' DNA-binding domain"/>
    <property type="match status" value="1"/>
</dbReference>
<proteinExistence type="predicted"/>